<evidence type="ECO:0000256" key="13">
    <source>
        <dbReference type="SAM" id="MobiDB-lite"/>
    </source>
</evidence>
<feature type="domain" description="C2H2-type" evidence="14">
    <location>
        <begin position="784"/>
        <end position="813"/>
    </location>
</feature>
<dbReference type="InterPro" id="IPR043359">
    <property type="entry name" value="GLI-like"/>
</dbReference>
<dbReference type="Pfam" id="PF00096">
    <property type="entry name" value="zf-C2H2"/>
    <property type="match status" value="3"/>
</dbReference>
<evidence type="ECO:0000313" key="16">
    <source>
        <dbReference type="Proteomes" id="UP000324632"/>
    </source>
</evidence>
<dbReference type="GO" id="GO:0008270">
    <property type="term" value="F:zinc ion binding"/>
    <property type="evidence" value="ECO:0007669"/>
    <property type="project" value="UniProtKB-KW"/>
</dbReference>
<dbReference type="GO" id="GO:0000978">
    <property type="term" value="F:RNA polymerase II cis-regulatory region sequence-specific DNA binding"/>
    <property type="evidence" value="ECO:0007669"/>
    <property type="project" value="TreeGrafter"/>
</dbReference>
<evidence type="ECO:0000256" key="7">
    <source>
        <dbReference type="ARBA" id="ARBA00022833"/>
    </source>
</evidence>
<dbReference type="SMART" id="SM00355">
    <property type="entry name" value="ZnF_C2H2"/>
    <property type="match status" value="5"/>
</dbReference>
<reference evidence="15 16" key="1">
    <citation type="journal article" date="2019" name="Mol. Ecol. Resour.">
        <title>Chromosome-level genome assembly of Triplophysa tibetana, a fish adapted to the harsh high-altitude environment of the Tibetan Plateau.</title>
        <authorList>
            <person name="Yang X."/>
            <person name="Liu H."/>
            <person name="Ma Z."/>
            <person name="Zou Y."/>
            <person name="Zou M."/>
            <person name="Mao Y."/>
            <person name="Li X."/>
            <person name="Wang H."/>
            <person name="Chen T."/>
            <person name="Wang W."/>
            <person name="Yang R."/>
        </authorList>
    </citation>
    <scope>NUCLEOTIDE SEQUENCE [LARGE SCALE GENOMIC DNA]</scope>
    <source>
        <strain evidence="15">TTIB1903HZAU</strain>
        <tissue evidence="15">Muscle</tissue>
    </source>
</reference>
<keyword evidence="4" id="KW-0479">Metal-binding</keyword>
<keyword evidence="6 12" id="KW-0863">Zinc-finger</keyword>
<comment type="caution">
    <text evidence="15">The sequence shown here is derived from an EMBL/GenBank/DDBJ whole genome shotgun (WGS) entry which is preliminary data.</text>
</comment>
<feature type="compositionally biased region" description="Polar residues" evidence="13">
    <location>
        <begin position="844"/>
        <end position="858"/>
    </location>
</feature>
<evidence type="ECO:0000256" key="4">
    <source>
        <dbReference type="ARBA" id="ARBA00022723"/>
    </source>
</evidence>
<dbReference type="EMBL" id="SOYY01000012">
    <property type="protein sequence ID" value="KAA0714272.1"/>
    <property type="molecule type" value="Genomic_DNA"/>
</dbReference>
<keyword evidence="11" id="KW-0539">Nucleus</keyword>
<dbReference type="FunFam" id="3.30.160.60:FF:000036">
    <property type="entry name" value="GLI family zinc finger 3"/>
    <property type="match status" value="1"/>
</dbReference>
<evidence type="ECO:0000256" key="5">
    <source>
        <dbReference type="ARBA" id="ARBA00022737"/>
    </source>
</evidence>
<keyword evidence="5" id="KW-0677">Repeat</keyword>
<dbReference type="SUPFAM" id="SSF57667">
    <property type="entry name" value="beta-beta-alpha zinc fingers"/>
    <property type="match status" value="3"/>
</dbReference>
<evidence type="ECO:0000256" key="2">
    <source>
        <dbReference type="ARBA" id="ARBA00010831"/>
    </source>
</evidence>
<feature type="region of interest" description="Disordered" evidence="13">
    <location>
        <begin position="570"/>
        <end position="634"/>
    </location>
</feature>
<dbReference type="GO" id="GO:0005634">
    <property type="term" value="C:nucleus"/>
    <property type="evidence" value="ECO:0007669"/>
    <property type="project" value="UniProtKB-SubCell"/>
</dbReference>
<evidence type="ECO:0000259" key="14">
    <source>
        <dbReference type="PROSITE" id="PS50157"/>
    </source>
</evidence>
<dbReference type="GO" id="GO:0000981">
    <property type="term" value="F:DNA-binding transcription factor activity, RNA polymerase II-specific"/>
    <property type="evidence" value="ECO:0007669"/>
    <property type="project" value="TreeGrafter"/>
</dbReference>
<feature type="domain" description="C2H2-type" evidence="14">
    <location>
        <begin position="724"/>
        <end position="753"/>
    </location>
</feature>
<keyword evidence="16" id="KW-1185">Reference proteome</keyword>
<evidence type="ECO:0000256" key="10">
    <source>
        <dbReference type="ARBA" id="ARBA00023163"/>
    </source>
</evidence>
<dbReference type="FunFam" id="3.30.160.60:FF:000048">
    <property type="entry name" value="GLI family zinc finger 3"/>
    <property type="match status" value="1"/>
</dbReference>
<dbReference type="FunFam" id="3.30.160.60:FF:000031">
    <property type="entry name" value="GLI family zinc finger 3"/>
    <property type="match status" value="1"/>
</dbReference>
<comment type="similarity">
    <text evidence="2">Belongs to the GLI C2H2-type zinc-finger protein family.</text>
</comment>
<keyword evidence="9" id="KW-0238">DNA-binding</keyword>
<dbReference type="Proteomes" id="UP000324632">
    <property type="component" value="Chromosome 12"/>
</dbReference>
<dbReference type="AlphaFoldDB" id="A0A5A9NWU1"/>
<dbReference type="PROSITE" id="PS50157">
    <property type="entry name" value="ZINC_FINGER_C2H2_2"/>
    <property type="match status" value="5"/>
</dbReference>
<dbReference type="FunFam" id="3.30.160.60:FF:000019">
    <property type="entry name" value="GLI family zinc finger 3"/>
    <property type="match status" value="1"/>
</dbReference>
<keyword evidence="8" id="KW-0805">Transcription regulation</keyword>
<keyword evidence="10" id="KW-0804">Transcription</keyword>
<evidence type="ECO:0000256" key="3">
    <source>
        <dbReference type="ARBA" id="ARBA00022491"/>
    </source>
</evidence>
<gene>
    <name evidence="15" type="ORF">E1301_Tti007420</name>
</gene>
<feature type="region of interest" description="Disordered" evidence="13">
    <location>
        <begin position="844"/>
        <end position="922"/>
    </location>
</feature>
<dbReference type="PANTHER" id="PTHR45718">
    <property type="entry name" value="TRANSCRIPTIONAL ACTIVATOR CUBITUS INTERRUPTUS"/>
    <property type="match status" value="1"/>
</dbReference>
<dbReference type="PROSITE" id="PS00028">
    <property type="entry name" value="ZINC_FINGER_C2H2_1"/>
    <property type="match status" value="4"/>
</dbReference>
<comment type="subcellular location">
    <subcellularLocation>
        <location evidence="1">Nucleus</location>
    </subcellularLocation>
</comment>
<evidence type="ECO:0000256" key="6">
    <source>
        <dbReference type="ARBA" id="ARBA00022771"/>
    </source>
</evidence>
<dbReference type="Pfam" id="PF23561">
    <property type="entry name" value="zf-C2H2_15"/>
    <property type="match status" value="1"/>
</dbReference>
<protein>
    <submittedName>
        <fullName evidence="15">Zinc finger protein GLIS1 GLI-similar 1</fullName>
    </submittedName>
</protein>
<keyword evidence="3" id="KW-0678">Repressor</keyword>
<evidence type="ECO:0000256" key="9">
    <source>
        <dbReference type="ARBA" id="ARBA00023125"/>
    </source>
</evidence>
<evidence type="ECO:0000256" key="12">
    <source>
        <dbReference type="PROSITE-ProRule" id="PRU00042"/>
    </source>
</evidence>
<dbReference type="InterPro" id="IPR036236">
    <property type="entry name" value="Znf_C2H2_sf"/>
</dbReference>
<dbReference type="InterPro" id="IPR013087">
    <property type="entry name" value="Znf_C2H2_type"/>
</dbReference>
<name>A0A5A9NWU1_9TELE</name>
<feature type="domain" description="C2H2-type" evidence="14">
    <location>
        <begin position="691"/>
        <end position="723"/>
    </location>
</feature>
<evidence type="ECO:0000313" key="15">
    <source>
        <dbReference type="EMBL" id="KAA0714272.1"/>
    </source>
</evidence>
<feature type="compositionally biased region" description="Pro residues" evidence="13">
    <location>
        <begin position="594"/>
        <end position="603"/>
    </location>
</feature>
<evidence type="ECO:0000256" key="8">
    <source>
        <dbReference type="ARBA" id="ARBA00023015"/>
    </source>
</evidence>
<feature type="domain" description="C2H2-type" evidence="14">
    <location>
        <begin position="657"/>
        <end position="687"/>
    </location>
</feature>
<evidence type="ECO:0000256" key="11">
    <source>
        <dbReference type="ARBA" id="ARBA00023242"/>
    </source>
</evidence>
<feature type="compositionally biased region" description="Basic residues" evidence="13">
    <location>
        <begin position="570"/>
        <end position="591"/>
    </location>
</feature>
<evidence type="ECO:0000256" key="1">
    <source>
        <dbReference type="ARBA" id="ARBA00004123"/>
    </source>
</evidence>
<feature type="region of interest" description="Disordered" evidence="13">
    <location>
        <begin position="940"/>
        <end position="967"/>
    </location>
</feature>
<accession>A0A5A9NWU1</accession>
<dbReference type="Gene3D" id="3.30.160.60">
    <property type="entry name" value="Classic Zinc Finger"/>
    <property type="match status" value="5"/>
</dbReference>
<dbReference type="PANTHER" id="PTHR45718:SF3">
    <property type="entry name" value="ZINC FINGER PROTEIN GLIS1"/>
    <property type="match status" value="1"/>
</dbReference>
<feature type="compositionally biased region" description="Polar residues" evidence="13">
    <location>
        <begin position="951"/>
        <end position="960"/>
    </location>
</feature>
<feature type="domain" description="C2H2-type" evidence="14">
    <location>
        <begin position="754"/>
        <end position="783"/>
    </location>
</feature>
<sequence length="1073" mass="116969">MHTWKSEVQMQKSTALFGMVSHQTDLTEMTFSMFSSKADICPKRVSSDGREPNPASIQMRCGSEDLKLHAHHNSKLHCFTMSPGEALTTISQMSFPAAVLCQTLHRSPPFMCDNSRPNPSPSRSPFECRSTGLSSSHKTLEDLYGTLMLAVKRNDVIRNLRLKCSMPVPQLCQVLHQHPDPASPAAYWKPERWWSKSTHVNPQRTDSQAPPVTNYHQQVVACPRGEPSNYYKGNGGCISFCSDKESSSDLTEDGTSLRCGQNLAVQSGAQYHHSNHCEATTQNLHLQESPAHRDGRSAGFQTDLSSSSLSGGLNGCRALHSYPIKQEGSMGYKRGLVDFSGGMCGVRRESDRPGNGGGSGSLATALSLSAMAVTVYPFNNEDGSSPLSLSPTSRHSARASAGGLKRRCLSVASQSAAVAASEGIDIAGNICSPQMSTAACANGPHTNSSSPTTVAFSRPISATPHKPLHTPSPQDNCQLPSPSTCSCLLPLSSSSSTSSVSSAEQCEELGSMQPGMGSSDGLGLLIQPCNLLEGCQRGNVVGTAVLKQEPVDEFSLSEEELFQHQYHHLTSRGNHQHGHHRSGHSHHHHHQTGPPRPPMPPPYHLHQYMGSGPGALLHLQSQQSPPSGLLAQPKPTGLVEQQLGDREDGSGVFSDKQLCRWIDCSGAYEQQEELVRHIEKVHIDQRKGEDFTCFWAGCVRRYKPFNARYKLLIHMRVHSGEKPNKCMFEGCNKAFSRLENLKIHLRSHTGEKPYLCQHPGCQKAFSNSSDRAKHQRTHLDTKPYACQIPGCTKRYTDPSSLRKHVKIHSAKEQQVRRKLRACPHLESDALSECLSMQHLHGSALSQHPHCSTPSQHTLNGKEGRSPGLGQEMFTGLYAGSGTTHNGGQLELLSPGPDLPLRQPRMDRDIGSPHHLSPLSGLDGTRDGLSGALLSPGISLLKAATSPPPTLEKQQNPSNHQQHLHTHHKPYTPFHNLSANYRGNFQSCFHFGDNYRMEQSISNSHLPAESHNFNTNPHNGFHMSCSTSTSSGFSLVPDIIGSGCQFSPGTDESVFFQVGGFDRGLSQSSVYTET</sequence>
<proteinExistence type="inferred from homology"/>
<dbReference type="FunFam" id="3.30.160.60:FF:000453">
    <property type="entry name" value="GLIS family zinc finger 3"/>
    <property type="match status" value="1"/>
</dbReference>
<dbReference type="InterPro" id="IPR056436">
    <property type="entry name" value="Znf-C2H2_ZIC1-5/GLI1-3-like"/>
</dbReference>
<keyword evidence="7" id="KW-0862">Zinc</keyword>
<organism evidence="15 16">
    <name type="scientific">Triplophysa tibetana</name>
    <dbReference type="NCBI Taxonomy" id="1572043"/>
    <lineage>
        <taxon>Eukaryota</taxon>
        <taxon>Metazoa</taxon>
        <taxon>Chordata</taxon>
        <taxon>Craniata</taxon>
        <taxon>Vertebrata</taxon>
        <taxon>Euteleostomi</taxon>
        <taxon>Actinopterygii</taxon>
        <taxon>Neopterygii</taxon>
        <taxon>Teleostei</taxon>
        <taxon>Ostariophysi</taxon>
        <taxon>Cypriniformes</taxon>
        <taxon>Nemacheilidae</taxon>
        <taxon>Triplophysa</taxon>
    </lineage>
</organism>